<evidence type="ECO:0000313" key="1">
    <source>
        <dbReference type="EMBL" id="KAA8580219.1"/>
    </source>
</evidence>
<protein>
    <submittedName>
        <fullName evidence="1">Uncharacterized protein</fullName>
    </submittedName>
</protein>
<comment type="caution">
    <text evidence="1">The sequence shown here is derived from an EMBL/GenBank/DDBJ whole genome shotgun (WGS) entry which is preliminary data.</text>
</comment>
<reference evidence="1 2" key="1">
    <citation type="submission" date="2019-08" db="EMBL/GenBank/DDBJ databases">
        <title>A chromosome-level genome assembly, high-density linkage maps, and genome scans reveal the genomic architecture of hybrid incompatibilities underlying speciation via character displacement in darters (Percidae: Etheostominae).</title>
        <authorList>
            <person name="Moran R.L."/>
            <person name="Catchen J.M."/>
            <person name="Fuller R.C."/>
        </authorList>
    </citation>
    <scope>NUCLEOTIDE SEQUENCE [LARGE SCALE GENOMIC DNA]</scope>
    <source>
        <strain evidence="1">EspeVRDwgs_2016</strain>
        <tissue evidence="1">Muscle</tissue>
    </source>
</reference>
<dbReference type="EMBL" id="VOFY01000023">
    <property type="protein sequence ID" value="KAA8580219.1"/>
    <property type="molecule type" value="Genomic_DNA"/>
</dbReference>
<name>A0A5J5CI43_9PERO</name>
<gene>
    <name evidence="1" type="ORF">FQN60_005754</name>
</gene>
<keyword evidence="2" id="KW-1185">Reference proteome</keyword>
<organism evidence="1 2">
    <name type="scientific">Etheostoma spectabile</name>
    <name type="common">orangethroat darter</name>
    <dbReference type="NCBI Taxonomy" id="54343"/>
    <lineage>
        <taxon>Eukaryota</taxon>
        <taxon>Metazoa</taxon>
        <taxon>Chordata</taxon>
        <taxon>Craniata</taxon>
        <taxon>Vertebrata</taxon>
        <taxon>Euteleostomi</taxon>
        <taxon>Actinopterygii</taxon>
        <taxon>Neopterygii</taxon>
        <taxon>Teleostei</taxon>
        <taxon>Neoteleostei</taxon>
        <taxon>Acanthomorphata</taxon>
        <taxon>Eupercaria</taxon>
        <taxon>Perciformes</taxon>
        <taxon>Percoidei</taxon>
        <taxon>Percidae</taxon>
        <taxon>Etheostomatinae</taxon>
        <taxon>Etheostoma</taxon>
    </lineage>
</organism>
<sequence length="57" mass="6176">MAGAMTSNCSLNIDMEPGLPIEGTLQNVDGGPVLVTSGNARYVEYLDVFSMFIFYLL</sequence>
<proteinExistence type="predicted"/>
<dbReference type="Proteomes" id="UP000327493">
    <property type="component" value="Chromosome 23"/>
</dbReference>
<evidence type="ECO:0000313" key="2">
    <source>
        <dbReference type="Proteomes" id="UP000327493"/>
    </source>
</evidence>
<accession>A0A5J5CI43</accession>
<dbReference type="AlphaFoldDB" id="A0A5J5CI43"/>